<dbReference type="EMBL" id="CP014323">
    <property type="protein sequence ID" value="AMJ99231.1"/>
    <property type="molecule type" value="Genomic_DNA"/>
</dbReference>
<name>A0A126Q1Y0_ALTMA</name>
<dbReference type="Proteomes" id="UP000063991">
    <property type="component" value="Chromosome"/>
</dbReference>
<protein>
    <submittedName>
        <fullName evidence="1">Uncharacterized protein</fullName>
    </submittedName>
</protein>
<organism evidence="1 2">
    <name type="scientific">Alteromonas macleodii</name>
    <name type="common">Pseudoalteromonas macleodii</name>
    <dbReference type="NCBI Taxonomy" id="28108"/>
    <lineage>
        <taxon>Bacteria</taxon>
        <taxon>Pseudomonadati</taxon>
        <taxon>Pseudomonadota</taxon>
        <taxon>Gammaproteobacteria</taxon>
        <taxon>Alteromonadales</taxon>
        <taxon>Alteromonadaceae</taxon>
        <taxon>Alteromonas/Salinimonas group</taxon>
        <taxon>Alteromonas</taxon>
    </lineage>
</organism>
<reference evidence="1 2" key="1">
    <citation type="submission" date="2015-12" db="EMBL/GenBank/DDBJ databases">
        <authorList>
            <person name="Shamseldin A."/>
            <person name="Moawad H."/>
            <person name="Abd El-Rahim W.M."/>
            <person name="Sadowsky M.J."/>
        </authorList>
    </citation>
    <scope>NUCLEOTIDE SEQUENCE [LARGE SCALE GENOMIC DNA]</scope>
    <source>
        <strain evidence="1 2">D7</strain>
    </source>
</reference>
<gene>
    <name evidence="1" type="ORF">AVL55_14335</name>
</gene>
<dbReference type="AlphaFoldDB" id="A0A126Q1Y0"/>
<evidence type="ECO:0000313" key="2">
    <source>
        <dbReference type="Proteomes" id="UP000063991"/>
    </source>
</evidence>
<proteinExistence type="predicted"/>
<evidence type="ECO:0000313" key="1">
    <source>
        <dbReference type="EMBL" id="AMJ99231.1"/>
    </source>
</evidence>
<sequence length="67" mass="7503">MKAETVLCWRNSALTVHSTNRPLGSNSDAASHVHLIATHHKTNINELQMSKNEYLSFLVLILVFSLV</sequence>
<accession>A0A126Q1Y0</accession>